<protein>
    <recommendedName>
        <fullName evidence="3">DUF3309 domain-containing protein</fullName>
    </recommendedName>
</protein>
<feature type="transmembrane region" description="Helical" evidence="1">
    <location>
        <begin position="15"/>
        <end position="38"/>
    </location>
</feature>
<organism evidence="2">
    <name type="scientific">Shewanella putrefaciens (strain CN-32 / ATCC BAA-453)</name>
    <dbReference type="NCBI Taxonomy" id="319224"/>
    <lineage>
        <taxon>Bacteria</taxon>
        <taxon>Pseudomonadati</taxon>
        <taxon>Pseudomonadota</taxon>
        <taxon>Gammaproteobacteria</taxon>
        <taxon>Alteromonadales</taxon>
        <taxon>Shewanellaceae</taxon>
        <taxon>Shewanella</taxon>
    </lineage>
</organism>
<dbReference type="HOGENOM" id="CLU_178291_0_0_6"/>
<keyword evidence="1" id="KW-0472">Membrane</keyword>
<feature type="transmembrane region" description="Helical" evidence="1">
    <location>
        <begin position="44"/>
        <end position="64"/>
    </location>
</feature>
<name>A4Y6D1_SHEPC</name>
<evidence type="ECO:0000313" key="2">
    <source>
        <dbReference type="EMBL" id="ABP75514.1"/>
    </source>
</evidence>
<evidence type="ECO:0000256" key="1">
    <source>
        <dbReference type="SAM" id="Phobius"/>
    </source>
</evidence>
<reference evidence="2" key="1">
    <citation type="submission" date="2007-04" db="EMBL/GenBank/DDBJ databases">
        <title>Complete sequence of Shewanella putrefaciens CN-32.</title>
        <authorList>
            <consortium name="US DOE Joint Genome Institute"/>
            <person name="Copeland A."/>
            <person name="Lucas S."/>
            <person name="Lapidus A."/>
            <person name="Barry K."/>
            <person name="Detter J.C."/>
            <person name="Glavina del Rio T."/>
            <person name="Hammon N."/>
            <person name="Israni S."/>
            <person name="Dalin E."/>
            <person name="Tice H."/>
            <person name="Pitluck S."/>
            <person name="Chain P."/>
            <person name="Malfatti S."/>
            <person name="Shin M."/>
            <person name="Vergez L."/>
            <person name="Schmutz J."/>
            <person name="Larimer F."/>
            <person name="Land M."/>
            <person name="Hauser L."/>
            <person name="Kyrpides N."/>
            <person name="Mikhailova N."/>
            <person name="Romine M.F."/>
            <person name="Fredrickson J."/>
            <person name="Tiedje J."/>
            <person name="Richardson P."/>
        </authorList>
    </citation>
    <scope>NUCLEOTIDE SEQUENCE [LARGE SCALE GENOMIC DNA]</scope>
    <source>
        <strain evidence="2">CN-32</strain>
    </source>
</reference>
<dbReference type="KEGG" id="spc:Sputcn32_1789"/>
<evidence type="ECO:0008006" key="3">
    <source>
        <dbReference type="Google" id="ProtNLM"/>
    </source>
</evidence>
<proteinExistence type="predicted"/>
<keyword evidence="1" id="KW-0812">Transmembrane</keyword>
<dbReference type="Pfam" id="PF11752">
    <property type="entry name" value="DUF3309"/>
    <property type="match status" value="1"/>
</dbReference>
<keyword evidence="1" id="KW-1133">Transmembrane helix</keyword>
<dbReference type="EMBL" id="CP000681">
    <property type="protein sequence ID" value="ABP75514.1"/>
    <property type="molecule type" value="Genomic_DNA"/>
</dbReference>
<dbReference type="AlphaFoldDB" id="A4Y6D1"/>
<accession>A4Y6D1</accession>
<dbReference type="InterPro" id="IPR021738">
    <property type="entry name" value="DUF3309"/>
</dbReference>
<gene>
    <name evidence="2" type="ordered locus">Sputcn32_1789</name>
</gene>
<dbReference type="STRING" id="319224.Sputcn32_1789"/>
<sequence length="69" mass="7458">MILPGARIAPTSGRLAMSIATILLIILILLFLGMLPTWPHSRNWGYRPGGVIGIVLLVLIILLLTGRIS</sequence>
<dbReference type="eggNOG" id="ENOG50314KH">
    <property type="taxonomic scope" value="Bacteria"/>
</dbReference>